<dbReference type="Gene3D" id="1.10.3710.10">
    <property type="entry name" value="DNA polymerase III clamp loader subunits, C-terminal domain"/>
    <property type="match status" value="1"/>
</dbReference>
<dbReference type="InterPro" id="IPR008921">
    <property type="entry name" value="DNA_pol3_clamp-load_cplx_C"/>
</dbReference>
<dbReference type="InterPro" id="IPR027417">
    <property type="entry name" value="P-loop_NTPase"/>
</dbReference>
<dbReference type="GO" id="GO:0005524">
    <property type="term" value="F:ATP binding"/>
    <property type="evidence" value="ECO:0007669"/>
    <property type="project" value="UniProtKB-KW"/>
</dbReference>
<evidence type="ECO:0000256" key="4">
    <source>
        <dbReference type="ARBA" id="ARBA00022840"/>
    </source>
</evidence>
<dbReference type="GO" id="GO:0016887">
    <property type="term" value="F:ATP hydrolysis activity"/>
    <property type="evidence" value="ECO:0007669"/>
    <property type="project" value="InterPro"/>
</dbReference>
<reference evidence="6 7" key="1">
    <citation type="submission" date="2019-04" db="EMBL/GenBank/DDBJ databases">
        <title>Isachenkonia alkalipeptolytica gen. nov. sp. nov. a new anaerobic, alkiliphilic organothrophic bacterium capable to reduce synthesized ferrihydrite isolated from a soda lake.</title>
        <authorList>
            <person name="Toshchakov S.V."/>
            <person name="Zavarzina D.G."/>
            <person name="Zhilina T.N."/>
            <person name="Kostrikina N.A."/>
            <person name="Kublanov I.V."/>
        </authorList>
    </citation>
    <scope>NUCLEOTIDE SEQUENCE [LARGE SCALE GENOMIC DNA]</scope>
    <source>
        <strain evidence="6 7">Z-1701</strain>
    </source>
</reference>
<dbReference type="Proteomes" id="UP000449710">
    <property type="component" value="Unassembled WGS sequence"/>
</dbReference>
<dbReference type="PANTHER" id="PTHR13779:SF7">
    <property type="entry name" value="ATPASE WRNIP1"/>
    <property type="match status" value="1"/>
</dbReference>
<dbReference type="FunFam" id="1.10.3710.10:FF:000003">
    <property type="entry name" value="ATPase, AAA family protein"/>
    <property type="match status" value="1"/>
</dbReference>
<evidence type="ECO:0000256" key="3">
    <source>
        <dbReference type="ARBA" id="ARBA00022741"/>
    </source>
</evidence>
<protein>
    <recommendedName>
        <fullName evidence="2">Replication-associated recombination protein A</fullName>
    </recommendedName>
</protein>
<dbReference type="FunFam" id="1.10.8.60:FF:000029">
    <property type="entry name" value="Replication-associated recombination protein A"/>
    <property type="match status" value="1"/>
</dbReference>
<name>A0AA43XKW2_9CLOT</name>
<dbReference type="Gene3D" id="1.10.8.60">
    <property type="match status" value="1"/>
</dbReference>
<dbReference type="AlphaFoldDB" id="A0AA43XKW2"/>
<dbReference type="PANTHER" id="PTHR13779">
    <property type="entry name" value="WERNER HELICASE-INTERACTING PROTEIN 1 FAMILY MEMBER"/>
    <property type="match status" value="1"/>
</dbReference>
<evidence type="ECO:0000313" key="6">
    <source>
        <dbReference type="EMBL" id="NBG88733.1"/>
    </source>
</evidence>
<evidence type="ECO:0000259" key="5">
    <source>
        <dbReference type="SMART" id="SM00382"/>
    </source>
</evidence>
<dbReference type="CDD" id="cd18139">
    <property type="entry name" value="HLD_clamp_RarA"/>
    <property type="match status" value="1"/>
</dbReference>
<dbReference type="RefSeq" id="WP_160721658.1">
    <property type="nucleotide sequence ID" value="NZ_SUMG01000011.1"/>
</dbReference>
<accession>A0AA43XKW2</accession>
<evidence type="ECO:0000256" key="2">
    <source>
        <dbReference type="ARBA" id="ARBA00020776"/>
    </source>
</evidence>
<dbReference type="Gene3D" id="3.40.50.300">
    <property type="entry name" value="P-loop containing nucleotide triphosphate hydrolases"/>
    <property type="match status" value="1"/>
</dbReference>
<dbReference type="Gene3D" id="1.20.272.10">
    <property type="match status" value="1"/>
</dbReference>
<dbReference type="InterPro" id="IPR003593">
    <property type="entry name" value="AAA+_ATPase"/>
</dbReference>
<dbReference type="CDD" id="cd00009">
    <property type="entry name" value="AAA"/>
    <property type="match status" value="1"/>
</dbReference>
<keyword evidence="3" id="KW-0547">Nucleotide-binding</keyword>
<dbReference type="InterPro" id="IPR021886">
    <property type="entry name" value="MgsA_C"/>
</dbReference>
<evidence type="ECO:0000313" key="7">
    <source>
        <dbReference type="Proteomes" id="UP000449710"/>
    </source>
</evidence>
<dbReference type="InterPro" id="IPR032423">
    <property type="entry name" value="AAA_assoc_2"/>
</dbReference>
<feature type="domain" description="AAA+ ATPase" evidence="5">
    <location>
        <begin position="51"/>
        <end position="177"/>
    </location>
</feature>
<sequence>MDLFDMAQEKNLKSLAPLADRIRPRDLEEVVGQDHLLKPGKFLYRCITAKRIPSMIFYGPSGTGKTTLAKVIANEVEMNFYQLNAVTSGVKDIREVVDAAKKAMTYENKPNLLFIDEIHRFSKNQQDALLPYVEEGVLTLIGATTENPYFEVNKALLSRSSVLKLESLTHDDIKLLLERTLKDKRNGLGRYKIKLTNEGMEHLIGSSMGDGRRALNALEIAVLSTKPGSDGTIEITLPIVEESTQQNVIQYDKGGDQHYDVISAFIKSIRGSDPDAALHYLAKMLTAGEAIEFIGRRLIISASEDIGNADPKALGMAVDTYKAVTITGMPEAKLILSQCVTYLATAPKSNASYTAVNQAFEDVKKIHSEVPKHLRDSHYESAVSLGHGVEYKYPHSYENNYVAQEYLPKELRKKSYYHPTRNGYEAKIHEYLSHIRKSSRGEE</sequence>
<dbReference type="SUPFAM" id="SSF52540">
    <property type="entry name" value="P-loop containing nucleoside triphosphate hydrolases"/>
    <property type="match status" value="1"/>
</dbReference>
<dbReference type="SMART" id="SM00382">
    <property type="entry name" value="AAA"/>
    <property type="match status" value="1"/>
</dbReference>
<organism evidence="6 7">
    <name type="scientific">Isachenkonia alkalipeptolytica</name>
    <dbReference type="NCBI Taxonomy" id="2565777"/>
    <lineage>
        <taxon>Bacteria</taxon>
        <taxon>Bacillati</taxon>
        <taxon>Bacillota</taxon>
        <taxon>Clostridia</taxon>
        <taxon>Eubacteriales</taxon>
        <taxon>Clostridiaceae</taxon>
        <taxon>Isachenkonia</taxon>
    </lineage>
</organism>
<dbReference type="GO" id="GO:0017116">
    <property type="term" value="F:single-stranded DNA helicase activity"/>
    <property type="evidence" value="ECO:0007669"/>
    <property type="project" value="TreeGrafter"/>
</dbReference>
<dbReference type="Pfam" id="PF16193">
    <property type="entry name" value="AAA_assoc_2"/>
    <property type="match status" value="1"/>
</dbReference>
<proteinExistence type="inferred from homology"/>
<keyword evidence="4" id="KW-0067">ATP-binding</keyword>
<dbReference type="FunFam" id="1.20.272.10:FF:000001">
    <property type="entry name" value="Putative AAA family ATPase"/>
    <property type="match status" value="1"/>
</dbReference>
<dbReference type="FunFam" id="3.40.50.300:FF:000345">
    <property type="entry name" value="AAA family ATPase"/>
    <property type="match status" value="1"/>
</dbReference>
<dbReference type="Pfam" id="PF00004">
    <property type="entry name" value="AAA"/>
    <property type="match status" value="1"/>
</dbReference>
<dbReference type="InterPro" id="IPR003959">
    <property type="entry name" value="ATPase_AAA_core"/>
</dbReference>
<dbReference type="GO" id="GO:0008047">
    <property type="term" value="F:enzyme activator activity"/>
    <property type="evidence" value="ECO:0007669"/>
    <property type="project" value="TreeGrafter"/>
</dbReference>
<gene>
    <name evidence="6" type="ORF">ISALK_09490</name>
</gene>
<dbReference type="EMBL" id="SUMG01000011">
    <property type="protein sequence ID" value="NBG88733.1"/>
    <property type="molecule type" value="Genomic_DNA"/>
</dbReference>
<dbReference type="GO" id="GO:0003677">
    <property type="term" value="F:DNA binding"/>
    <property type="evidence" value="ECO:0007669"/>
    <property type="project" value="InterPro"/>
</dbReference>
<dbReference type="GO" id="GO:0006261">
    <property type="term" value="P:DNA-templated DNA replication"/>
    <property type="evidence" value="ECO:0007669"/>
    <property type="project" value="TreeGrafter"/>
</dbReference>
<dbReference type="SUPFAM" id="SSF48019">
    <property type="entry name" value="post-AAA+ oligomerization domain-like"/>
    <property type="match status" value="1"/>
</dbReference>
<evidence type="ECO:0000256" key="1">
    <source>
        <dbReference type="ARBA" id="ARBA00008959"/>
    </source>
</evidence>
<comment type="similarity">
    <text evidence="1">Belongs to the AAA ATPase family. RarA/MGS1/WRNIP1 subfamily.</text>
</comment>
<comment type="caution">
    <text evidence="6">The sequence shown here is derived from an EMBL/GenBank/DDBJ whole genome shotgun (WGS) entry which is preliminary data.</text>
</comment>
<keyword evidence="7" id="KW-1185">Reference proteome</keyword>
<dbReference type="GO" id="GO:0000731">
    <property type="term" value="P:DNA synthesis involved in DNA repair"/>
    <property type="evidence" value="ECO:0007669"/>
    <property type="project" value="TreeGrafter"/>
</dbReference>
<dbReference type="Pfam" id="PF12002">
    <property type="entry name" value="MgsA_C"/>
    <property type="match status" value="1"/>
</dbReference>
<dbReference type="InterPro" id="IPR051314">
    <property type="entry name" value="AAA_ATPase_RarA/MGS1/WRNIP1"/>
</dbReference>